<evidence type="ECO:0000313" key="4">
    <source>
        <dbReference type="Proteomes" id="UP000756530"/>
    </source>
</evidence>
<evidence type="ECO:0000313" key="3">
    <source>
        <dbReference type="EMBL" id="MBV7378970.1"/>
    </source>
</evidence>
<dbReference type="GO" id="GO:0004190">
    <property type="term" value="F:aspartic-type endopeptidase activity"/>
    <property type="evidence" value="ECO:0007669"/>
    <property type="project" value="UniProtKB-EC"/>
</dbReference>
<comment type="caution">
    <text evidence="3">The sequence shown here is derived from an EMBL/GenBank/DDBJ whole genome shotgun (WGS) entry which is preliminary data.</text>
</comment>
<feature type="transmembrane region" description="Helical" evidence="1">
    <location>
        <begin position="146"/>
        <end position="167"/>
    </location>
</feature>
<name>A0ABS6T160_9RHOB</name>
<reference evidence="3 4" key="1">
    <citation type="submission" date="2021-05" db="EMBL/GenBank/DDBJ databases">
        <title>Culturable bacteria isolated from Daya Bay.</title>
        <authorList>
            <person name="Zheng W."/>
            <person name="Yu S."/>
            <person name="Huang Y."/>
        </authorList>
    </citation>
    <scope>NUCLEOTIDE SEQUENCE [LARGE SCALE GENOMIC DNA]</scope>
    <source>
        <strain evidence="3 4">DP4N28-5</strain>
    </source>
</reference>
<evidence type="ECO:0000256" key="1">
    <source>
        <dbReference type="SAM" id="Phobius"/>
    </source>
</evidence>
<feature type="domain" description="Prepilin type IV endopeptidase peptidase" evidence="2">
    <location>
        <begin position="15"/>
        <end position="122"/>
    </location>
</feature>
<keyword evidence="1" id="KW-0472">Membrane</keyword>
<keyword evidence="1" id="KW-0812">Transmembrane</keyword>
<dbReference type="Proteomes" id="UP000756530">
    <property type="component" value="Unassembled WGS sequence"/>
</dbReference>
<feature type="transmembrane region" description="Helical" evidence="1">
    <location>
        <begin position="66"/>
        <end position="87"/>
    </location>
</feature>
<keyword evidence="4" id="KW-1185">Reference proteome</keyword>
<dbReference type="Pfam" id="PF01478">
    <property type="entry name" value="Peptidase_A24"/>
    <property type="match status" value="1"/>
</dbReference>
<feature type="transmembrane region" description="Helical" evidence="1">
    <location>
        <begin position="36"/>
        <end position="60"/>
    </location>
</feature>
<keyword evidence="1" id="KW-1133">Transmembrane helix</keyword>
<proteinExistence type="predicted"/>
<dbReference type="EMBL" id="JAHUZE010000002">
    <property type="protein sequence ID" value="MBV7378970.1"/>
    <property type="molecule type" value="Genomic_DNA"/>
</dbReference>
<gene>
    <name evidence="3" type="ORF">KJP28_08525</name>
</gene>
<keyword evidence="3" id="KW-0378">Hydrolase</keyword>
<accession>A0ABS6T160</accession>
<organism evidence="3 4">
    <name type="scientific">Maritimibacter dapengensis</name>
    <dbReference type="NCBI Taxonomy" id="2836868"/>
    <lineage>
        <taxon>Bacteria</taxon>
        <taxon>Pseudomonadati</taxon>
        <taxon>Pseudomonadota</taxon>
        <taxon>Alphaproteobacteria</taxon>
        <taxon>Rhodobacterales</taxon>
        <taxon>Roseobacteraceae</taxon>
        <taxon>Maritimibacter</taxon>
    </lineage>
</organism>
<sequence>MAQPALAAWVFLPFVIAISVWVSVSDMSRMKIPNKAVMALTGVFVVTGLVLTLIGTFTWSEYLWRYAHLVVVLIIGFIMNAAGLLGAGDAKFAAAMAPFIALGDWPSFAYIFAASILIGFVLHRIAKRIPPIRRATPTWESWERNDFPMGLCLGLAFTTYMVFAALYGGPAS</sequence>
<dbReference type="EC" id="3.4.23.43" evidence="3"/>
<feature type="transmembrane region" description="Helical" evidence="1">
    <location>
        <begin position="6"/>
        <end position="24"/>
    </location>
</feature>
<feature type="transmembrane region" description="Helical" evidence="1">
    <location>
        <begin position="108"/>
        <end position="126"/>
    </location>
</feature>
<protein>
    <submittedName>
        <fullName evidence="3">Prepilin peptidase</fullName>
        <ecNumber evidence="3">3.4.23.43</ecNumber>
    </submittedName>
</protein>
<evidence type="ECO:0000259" key="2">
    <source>
        <dbReference type="Pfam" id="PF01478"/>
    </source>
</evidence>
<dbReference type="InterPro" id="IPR000045">
    <property type="entry name" value="Prepilin_IV_endopep_pep"/>
</dbReference>